<dbReference type="EMBL" id="CAIJEN010000001">
    <property type="protein sequence ID" value="CAD0081448.1"/>
    <property type="molecule type" value="Genomic_DNA"/>
</dbReference>
<accession>A0A9N8J675</accession>
<comment type="caution">
    <text evidence="1">The sequence shown here is derived from an EMBL/GenBank/DDBJ whole genome shotgun (WGS) entry which is preliminary data.</text>
</comment>
<gene>
    <name evidence="1" type="ORF">AWRI4619_LOCUS15</name>
</gene>
<evidence type="ECO:0000313" key="1">
    <source>
        <dbReference type="EMBL" id="CAD0081448.1"/>
    </source>
</evidence>
<name>A0A9N8J675_9PEZI</name>
<dbReference type="AlphaFoldDB" id="A0A9N8J675"/>
<sequence length="88" mass="10389">MPCDIIHTVCDPYDEPEDDLTIDDIEMILGRRTTAQPPTGGRWFSCPVCNARMYYYNTIWLCRFCLETIGNLVYANCYELRRFYDRSS</sequence>
<proteinExistence type="predicted"/>
<reference evidence="1" key="1">
    <citation type="submission" date="2020-06" db="EMBL/GenBank/DDBJ databases">
        <authorList>
            <person name="Onetto C."/>
        </authorList>
    </citation>
    <scope>NUCLEOTIDE SEQUENCE</scope>
</reference>
<protein>
    <submittedName>
        <fullName evidence="1">Uncharacterized protein</fullName>
    </submittedName>
</protein>
<keyword evidence="2" id="KW-1185">Reference proteome</keyword>
<organism evidence="1 2">
    <name type="scientific">Aureobasidium vineae</name>
    <dbReference type="NCBI Taxonomy" id="2773715"/>
    <lineage>
        <taxon>Eukaryota</taxon>
        <taxon>Fungi</taxon>
        <taxon>Dikarya</taxon>
        <taxon>Ascomycota</taxon>
        <taxon>Pezizomycotina</taxon>
        <taxon>Dothideomycetes</taxon>
        <taxon>Dothideomycetidae</taxon>
        <taxon>Dothideales</taxon>
        <taxon>Saccotheciaceae</taxon>
        <taxon>Aureobasidium</taxon>
    </lineage>
</organism>
<dbReference type="Proteomes" id="UP000716446">
    <property type="component" value="Unassembled WGS sequence"/>
</dbReference>
<evidence type="ECO:0000313" key="2">
    <source>
        <dbReference type="Proteomes" id="UP000716446"/>
    </source>
</evidence>